<dbReference type="AlphaFoldDB" id="A0A381RGR4"/>
<accession>A0A381RGR4</accession>
<sequence>MDRSVIVCFVLCFIMASSTVLVAQDTSRDAPPLDDSYALQSSTAYNGNYTVQGQAFLNFSAPIAARSSLSATWFAQATVSDDYGTDLLENQSLGLRTQIDLYLGDSDGWVDSSEADDFAAMVASARNWTDAAVGGCCTFDYVPMNAPSGNEVSVVSPLTGPVNATNGTWGWSESADLTGVTDGRTMRVLDLPRVGALIEELPLSITLPENWEVQFSPMIEIFSGEPRNFTVNRTQAPVAYNIRITIGENFPPSISASRFPDTSSSVALDRPSSFSAVCNDGPLESPVIEWSVSKNESLLATFQNPWFEFSPADYGFSHGDVASVAASCTDSHGMASHWYDNVGIDGVLPEWTGGLLVVTDSEQRVHDLSVYVIEVDAGSELVFDVNGSDELGLPVKLELFTNISEGWRQYGVQQKTFQFTANQGAEVNGAHLSIDERHQSKDPTMLSMLLQLSDDAGNIAFQEWAIRVLDANPPTIMMDVAMDGILFEPDDEIHENDEILLVFSKSFDDLDAIDDLTWSVSLDGADLVTNGGWSSIETIELENTSLGLGDHEVIATATDSSGNTRTESYDLTVHPMRGAHLVVIDKSHSGGADIGSSVTFTVLIENQGSDPAFARVCLGGNCSRYEDFPGATLEGGATTSTIEFAFIPANESIAGLQVEWDSAIAGTNGVIPLEYSINQGTLASEGFQSGTLVVALLLTIAMLYAIGKSSADS</sequence>
<organism evidence="1">
    <name type="scientific">marine metagenome</name>
    <dbReference type="NCBI Taxonomy" id="408172"/>
    <lineage>
        <taxon>unclassified sequences</taxon>
        <taxon>metagenomes</taxon>
        <taxon>ecological metagenomes</taxon>
    </lineage>
</organism>
<dbReference type="EMBL" id="UINC01001940">
    <property type="protein sequence ID" value="SUZ91002.1"/>
    <property type="molecule type" value="Genomic_DNA"/>
</dbReference>
<reference evidence="1" key="1">
    <citation type="submission" date="2018-05" db="EMBL/GenBank/DDBJ databases">
        <authorList>
            <person name="Lanie J.A."/>
            <person name="Ng W.-L."/>
            <person name="Kazmierczak K.M."/>
            <person name="Andrzejewski T.M."/>
            <person name="Davidsen T.M."/>
            <person name="Wayne K.J."/>
            <person name="Tettelin H."/>
            <person name="Glass J.I."/>
            <person name="Rusch D."/>
            <person name="Podicherti R."/>
            <person name="Tsui H.-C.T."/>
            <person name="Winkler M.E."/>
        </authorList>
    </citation>
    <scope>NUCLEOTIDE SEQUENCE</scope>
</reference>
<protein>
    <submittedName>
        <fullName evidence="1">Uncharacterized protein</fullName>
    </submittedName>
</protein>
<name>A0A381RGR4_9ZZZZ</name>
<proteinExistence type="predicted"/>
<evidence type="ECO:0000313" key="1">
    <source>
        <dbReference type="EMBL" id="SUZ91002.1"/>
    </source>
</evidence>
<gene>
    <name evidence="1" type="ORF">METZ01_LOCUS43856</name>
</gene>